<protein>
    <submittedName>
        <fullName evidence="2">Uncharacterized protein</fullName>
    </submittedName>
</protein>
<dbReference type="EMBL" id="FNKK01000002">
    <property type="protein sequence ID" value="SDQ57060.1"/>
    <property type="molecule type" value="Genomic_DNA"/>
</dbReference>
<evidence type="ECO:0000256" key="1">
    <source>
        <dbReference type="SAM" id="Phobius"/>
    </source>
</evidence>
<name>A0A1H1BZ61_9ACTN</name>
<feature type="transmembrane region" description="Helical" evidence="1">
    <location>
        <begin position="51"/>
        <end position="72"/>
    </location>
</feature>
<reference evidence="2 3" key="1">
    <citation type="submission" date="2016-10" db="EMBL/GenBank/DDBJ databases">
        <authorList>
            <person name="de Groot N.N."/>
        </authorList>
    </citation>
    <scope>NUCLEOTIDE SEQUENCE [LARGE SCALE GENOMIC DNA]</scope>
    <source>
        <strain evidence="2 3">DSM 43794</strain>
    </source>
</reference>
<dbReference type="OrthoDB" id="3525031at2"/>
<gene>
    <name evidence="2" type="ORF">SAMN04489764_1200</name>
</gene>
<dbReference type="RefSeq" id="WP_131815445.1">
    <property type="nucleotide sequence ID" value="NZ_FNKK01000002.1"/>
</dbReference>
<evidence type="ECO:0000313" key="2">
    <source>
        <dbReference type="EMBL" id="SDQ57060.1"/>
    </source>
</evidence>
<evidence type="ECO:0000313" key="3">
    <source>
        <dbReference type="Proteomes" id="UP000217103"/>
    </source>
</evidence>
<keyword evidence="1" id="KW-0812">Transmembrane</keyword>
<accession>A0A1H1BZ61</accession>
<keyword evidence="1" id="KW-0472">Membrane</keyword>
<sequence>MNPDEREELARLLPLPAEPELPSGRHRILKEFVMSEIRATEAQPRRRLPRLAVLAPALTLAAAAVVAAPLVFGGGQPAYAVSKNQDGTLTITINEAKDPKALEATLRDMGVNAVVDYIPIGKRCTPQPRSTEFLPREEVMNPADGKPLLIWPPNTDQPGYRIDPSAVKPGQTAVLEFTVSEDGKGTAAGIWVGISNGPVAPCTLVDSDEAPLGPPPGWDD</sequence>
<dbReference type="Proteomes" id="UP000217103">
    <property type="component" value="Unassembled WGS sequence"/>
</dbReference>
<dbReference type="AlphaFoldDB" id="A0A1H1BZ61"/>
<organism evidence="2 3">
    <name type="scientific">Thermostaphylospora chromogena</name>
    <dbReference type="NCBI Taxonomy" id="35622"/>
    <lineage>
        <taxon>Bacteria</taxon>
        <taxon>Bacillati</taxon>
        <taxon>Actinomycetota</taxon>
        <taxon>Actinomycetes</taxon>
        <taxon>Streptosporangiales</taxon>
        <taxon>Thermomonosporaceae</taxon>
        <taxon>Thermostaphylospora</taxon>
    </lineage>
</organism>
<keyword evidence="3" id="KW-1185">Reference proteome</keyword>
<keyword evidence="1" id="KW-1133">Transmembrane helix</keyword>
<proteinExistence type="predicted"/>